<accession>A0AAX2JCP4</accession>
<dbReference type="Pfam" id="PF00128">
    <property type="entry name" value="Alpha-amylase"/>
    <property type="match status" value="1"/>
</dbReference>
<dbReference type="PANTHER" id="PTHR43651:SF3">
    <property type="entry name" value="1,4-ALPHA-GLUCAN-BRANCHING ENZYME"/>
    <property type="match status" value="1"/>
</dbReference>
<proteinExistence type="inferred from homology"/>
<reference evidence="13 14" key="1">
    <citation type="submission" date="2018-06" db="EMBL/GenBank/DDBJ databases">
        <authorList>
            <consortium name="Pathogen Informatics"/>
            <person name="Doyle S."/>
        </authorList>
    </citation>
    <scope>NUCLEOTIDE SEQUENCE [LARGE SCALE GENOMIC DNA]</scope>
    <source>
        <strain evidence="13 14">NCTC12112</strain>
    </source>
</reference>
<name>A0AAX2JCP4_9FUSO</name>
<evidence type="ECO:0000256" key="4">
    <source>
        <dbReference type="ARBA" id="ARBA00022600"/>
    </source>
</evidence>
<keyword evidence="5 9" id="KW-0328">Glycosyltransferase</keyword>
<dbReference type="CDD" id="cd02855">
    <property type="entry name" value="E_set_GBE_prok_N"/>
    <property type="match status" value="1"/>
</dbReference>
<comment type="subunit">
    <text evidence="9">Monomer.</text>
</comment>
<feature type="active site" description="Nucleophile" evidence="9 10">
    <location>
        <position position="299"/>
    </location>
</feature>
<dbReference type="Gene3D" id="3.20.20.80">
    <property type="entry name" value="Glycosidases"/>
    <property type="match status" value="1"/>
</dbReference>
<keyword evidence="8 9" id="KW-0119">Carbohydrate metabolism</keyword>
<comment type="function">
    <text evidence="9">Catalyzes the formation of the alpha-1,6-glucosidic linkages in glycogen by scission of a 1,4-alpha-linked oligosaccharide from growing alpha-1,4-glucan chains and the subsequent attachment of the oligosaccharide to the alpha-1,6 position.</text>
</comment>
<dbReference type="Proteomes" id="UP000249008">
    <property type="component" value="Chromosome 1"/>
</dbReference>
<dbReference type="PANTHER" id="PTHR43651">
    <property type="entry name" value="1,4-ALPHA-GLUCAN-BRANCHING ENZYME"/>
    <property type="match status" value="1"/>
</dbReference>
<evidence type="ECO:0000256" key="2">
    <source>
        <dbReference type="ARBA" id="ARBA00004964"/>
    </source>
</evidence>
<evidence type="ECO:0000256" key="1">
    <source>
        <dbReference type="ARBA" id="ARBA00000826"/>
    </source>
</evidence>
<comment type="pathway">
    <text evidence="2 9">Glycan biosynthesis; glycogen biosynthesis.</text>
</comment>
<dbReference type="SUPFAM" id="SSF51445">
    <property type="entry name" value="(Trans)glycosidases"/>
    <property type="match status" value="1"/>
</dbReference>
<keyword evidence="4 9" id="KW-0321">Glycogen metabolism</keyword>
<keyword evidence="7 9" id="KW-0320">Glycogen biosynthesis</keyword>
<evidence type="ECO:0000313" key="13">
    <source>
        <dbReference type="EMBL" id="SQJ09734.1"/>
    </source>
</evidence>
<dbReference type="NCBIfam" id="TIGR01515">
    <property type="entry name" value="branching_enzym"/>
    <property type="match status" value="1"/>
</dbReference>
<feature type="domain" description="Glycosyl hydrolase family 13 catalytic" evidence="12">
    <location>
        <begin position="142"/>
        <end position="505"/>
    </location>
</feature>
<comment type="similarity">
    <text evidence="3 9">Belongs to the glycosyl hydrolase 13 family. GlgB subfamily.</text>
</comment>
<dbReference type="SMART" id="SM00642">
    <property type="entry name" value="Aamy"/>
    <property type="match status" value="1"/>
</dbReference>
<dbReference type="CDD" id="cd11322">
    <property type="entry name" value="AmyAc_Glg_BE"/>
    <property type="match status" value="1"/>
</dbReference>
<dbReference type="InterPro" id="IPR014756">
    <property type="entry name" value="Ig_E-set"/>
</dbReference>
<dbReference type="InterPro" id="IPR006048">
    <property type="entry name" value="A-amylase/branching_C"/>
</dbReference>
<dbReference type="GO" id="GO:0005978">
    <property type="term" value="P:glycogen biosynthetic process"/>
    <property type="evidence" value="ECO:0007669"/>
    <property type="project" value="UniProtKB-UniRule"/>
</dbReference>
<dbReference type="InterPro" id="IPR013783">
    <property type="entry name" value="Ig-like_fold"/>
</dbReference>
<dbReference type="GeneID" id="78453655"/>
<evidence type="ECO:0000256" key="6">
    <source>
        <dbReference type="ARBA" id="ARBA00022679"/>
    </source>
</evidence>
<dbReference type="InterPro" id="IPR037439">
    <property type="entry name" value="Branching_enzy"/>
</dbReference>
<dbReference type="NCBIfam" id="NF008967">
    <property type="entry name" value="PRK12313.1"/>
    <property type="match status" value="1"/>
</dbReference>
<evidence type="ECO:0000256" key="7">
    <source>
        <dbReference type="ARBA" id="ARBA00023056"/>
    </source>
</evidence>
<evidence type="ECO:0000256" key="11">
    <source>
        <dbReference type="SAM" id="MobiDB-lite"/>
    </source>
</evidence>
<evidence type="ECO:0000313" key="14">
    <source>
        <dbReference type="Proteomes" id="UP000249008"/>
    </source>
</evidence>
<dbReference type="RefSeq" id="WP_005981226.1">
    <property type="nucleotide sequence ID" value="NZ_CABKNW010000005.1"/>
</dbReference>
<evidence type="ECO:0000256" key="3">
    <source>
        <dbReference type="ARBA" id="ARBA00009000"/>
    </source>
</evidence>
<dbReference type="SUPFAM" id="SSF81296">
    <property type="entry name" value="E set domains"/>
    <property type="match status" value="1"/>
</dbReference>
<evidence type="ECO:0000256" key="5">
    <source>
        <dbReference type="ARBA" id="ARBA00022676"/>
    </source>
</evidence>
<evidence type="ECO:0000256" key="9">
    <source>
        <dbReference type="HAMAP-Rule" id="MF_00685"/>
    </source>
</evidence>
<protein>
    <recommendedName>
        <fullName evidence="9">1,4-alpha-glucan branching enzyme GlgB</fullName>
        <ecNumber evidence="9">2.4.1.18</ecNumber>
    </recommendedName>
    <alternativeName>
        <fullName evidence="9">1,4-alpha-D-glucan:1,4-alpha-D-glucan 6-glucosyl-transferase</fullName>
    </alternativeName>
    <alternativeName>
        <fullName evidence="9">Alpha-(1-&gt;4)-glucan branching enzyme</fullName>
    </alternativeName>
    <alternativeName>
        <fullName evidence="9">Glycogen branching enzyme</fullName>
        <shortName evidence="9">BE</shortName>
    </alternativeName>
</protein>
<dbReference type="Gene3D" id="2.60.40.1180">
    <property type="entry name" value="Golgi alpha-mannosidase II"/>
    <property type="match status" value="1"/>
</dbReference>
<sequence>MEQELDVYLFHRGEHREVYNYMGAHLTKNSVIFRVWAPHAKSVAVVGDFNNWTGYDHMMKKINNEGIWELEIPNLKKLEKYKYRVESTDGRVEMKADPYAFYSEMRPNTASIVYDIPKFKWADKRWLNKRTTGLNKPINIYEVHLGSWKRGIHGEWLNYKDSAVMLAEYLKEMNYTHIEIMPINEYPLDASWGYQATGYYSVTSRYGTPEDFMFLVNLMHKNNIGVILDWVPGHFCKDAHGLYRFDGTPTYEYLDSRIGENKEWGTCNFDVTRNEVKSFLISNLTYWFKEFHIDGVRMDAVANMLYLSYGKDGEDDLRNKYGGKENLGAVDFFKELNSVVHDDFPDVLVVAEDSTAWPNVTKHPIDGGLGFDSKWNMGWMNDTLKYFSIDPIFRYQHHGKLTFSFMYAFSENYVLPLSHDEVVHGKKSIIEKMPGYYEDKLAHTRSLYSYQMAHPGKKLNFMGNEFAHGLEWRFYESLEWHLLDQNNGNKEVQAYVKALNTLYLEDKSLWEDSWDTFEWIEHENYTENMLAFLRKTKDFKEHLVVVFNFSGEDKKKYKIGVPENKVYNIILNSDDKKFGGNGTVKKKKYKPIDKSWNYREQHIELDIPKNTVIFLKTEKVEKKKGGAKGKGTGKEEKIETTVTKSSTKKENKKLAK</sequence>
<dbReference type="Pfam" id="PF02806">
    <property type="entry name" value="Alpha-amylase_C"/>
    <property type="match status" value="1"/>
</dbReference>
<dbReference type="FunFam" id="2.60.40.10:FF:000169">
    <property type="entry name" value="1,4-alpha-glucan branching enzyme GlgB"/>
    <property type="match status" value="1"/>
</dbReference>
<evidence type="ECO:0000256" key="8">
    <source>
        <dbReference type="ARBA" id="ARBA00023277"/>
    </source>
</evidence>
<gene>
    <name evidence="9 13" type="primary">glgB</name>
    <name evidence="13" type="ORF">NCTC12112_02374</name>
</gene>
<dbReference type="GO" id="GO:0003844">
    <property type="term" value="F:1,4-alpha-glucan branching enzyme activity"/>
    <property type="evidence" value="ECO:0007669"/>
    <property type="project" value="UniProtKB-UniRule"/>
</dbReference>
<dbReference type="Pfam" id="PF02922">
    <property type="entry name" value="CBM_48"/>
    <property type="match status" value="1"/>
</dbReference>
<feature type="region of interest" description="Disordered" evidence="11">
    <location>
        <begin position="621"/>
        <end position="656"/>
    </location>
</feature>
<feature type="compositionally biased region" description="Basic and acidic residues" evidence="11">
    <location>
        <begin position="647"/>
        <end position="656"/>
    </location>
</feature>
<dbReference type="HAMAP" id="MF_00685">
    <property type="entry name" value="GlgB"/>
    <property type="match status" value="1"/>
</dbReference>
<dbReference type="EMBL" id="LS483487">
    <property type="protein sequence ID" value="SQJ09734.1"/>
    <property type="molecule type" value="Genomic_DNA"/>
</dbReference>
<dbReference type="AlphaFoldDB" id="A0AAX2JCP4"/>
<dbReference type="InterPro" id="IPR013780">
    <property type="entry name" value="Glyco_hydro_b"/>
</dbReference>
<dbReference type="GO" id="GO:0004553">
    <property type="term" value="F:hydrolase activity, hydrolyzing O-glycosyl compounds"/>
    <property type="evidence" value="ECO:0007669"/>
    <property type="project" value="InterPro"/>
</dbReference>
<feature type="active site" description="Proton donor" evidence="9 10">
    <location>
        <position position="352"/>
    </location>
</feature>
<dbReference type="Gene3D" id="2.60.40.10">
    <property type="entry name" value="Immunoglobulins"/>
    <property type="match status" value="1"/>
</dbReference>
<dbReference type="PIRSF" id="PIRSF000463">
    <property type="entry name" value="GlgB"/>
    <property type="match status" value="1"/>
</dbReference>
<evidence type="ECO:0000259" key="12">
    <source>
        <dbReference type="SMART" id="SM00642"/>
    </source>
</evidence>
<organism evidence="13 14">
    <name type="scientific">Fusobacterium ulcerans</name>
    <dbReference type="NCBI Taxonomy" id="861"/>
    <lineage>
        <taxon>Bacteria</taxon>
        <taxon>Fusobacteriati</taxon>
        <taxon>Fusobacteriota</taxon>
        <taxon>Fusobacteriia</taxon>
        <taxon>Fusobacteriales</taxon>
        <taxon>Fusobacteriaceae</taxon>
        <taxon>Fusobacterium</taxon>
    </lineage>
</organism>
<dbReference type="SUPFAM" id="SSF51011">
    <property type="entry name" value="Glycosyl hydrolase domain"/>
    <property type="match status" value="1"/>
</dbReference>
<dbReference type="FunFam" id="3.20.20.80:FF:000003">
    <property type="entry name" value="1,4-alpha-glucan branching enzyme GlgB"/>
    <property type="match status" value="1"/>
</dbReference>
<dbReference type="KEGG" id="ful:C4N20_02460"/>
<dbReference type="InterPro" id="IPR006047">
    <property type="entry name" value="GH13_cat_dom"/>
</dbReference>
<dbReference type="InterPro" id="IPR017853">
    <property type="entry name" value="GH"/>
</dbReference>
<dbReference type="EC" id="2.4.1.18" evidence="9"/>
<dbReference type="InterPro" id="IPR044143">
    <property type="entry name" value="GlgB_N_E_set_prok"/>
</dbReference>
<comment type="catalytic activity">
    <reaction evidence="1 9">
        <text>Transfers a segment of a (1-&gt;4)-alpha-D-glucan chain to a primary hydroxy group in a similar glucan chain.</text>
        <dbReference type="EC" id="2.4.1.18"/>
    </reaction>
</comment>
<dbReference type="NCBIfam" id="NF003811">
    <property type="entry name" value="PRK05402.1"/>
    <property type="match status" value="1"/>
</dbReference>
<dbReference type="GO" id="GO:0005829">
    <property type="term" value="C:cytosol"/>
    <property type="evidence" value="ECO:0007669"/>
    <property type="project" value="TreeGrafter"/>
</dbReference>
<keyword evidence="6 9" id="KW-0808">Transferase</keyword>
<dbReference type="GO" id="GO:0043169">
    <property type="term" value="F:cation binding"/>
    <property type="evidence" value="ECO:0007669"/>
    <property type="project" value="InterPro"/>
</dbReference>
<dbReference type="InterPro" id="IPR004193">
    <property type="entry name" value="Glyco_hydro_13_N"/>
</dbReference>
<dbReference type="InterPro" id="IPR006407">
    <property type="entry name" value="GlgB"/>
</dbReference>
<evidence type="ECO:0000256" key="10">
    <source>
        <dbReference type="PIRSR" id="PIRSR000463-1"/>
    </source>
</evidence>